<name>A0A9K3GNW4_9EUKA</name>
<dbReference type="Proteomes" id="UP000265618">
    <property type="component" value="Unassembled WGS sequence"/>
</dbReference>
<comment type="caution">
    <text evidence="4">The sequence shown here is derived from an EMBL/GenBank/DDBJ whole genome shotgun (WGS) entry which is preliminary data.</text>
</comment>
<dbReference type="Pfam" id="PF24681">
    <property type="entry name" value="Kelch_KLHDC2_KLHL20_DRC7"/>
    <property type="match status" value="1"/>
</dbReference>
<dbReference type="EMBL" id="BDIP01004779">
    <property type="protein sequence ID" value="GIQ89190.1"/>
    <property type="molecule type" value="Genomic_DNA"/>
</dbReference>
<dbReference type="SMART" id="SM00612">
    <property type="entry name" value="Kelch"/>
    <property type="match status" value="2"/>
</dbReference>
<dbReference type="OrthoDB" id="10250130at2759"/>
<evidence type="ECO:0000313" key="5">
    <source>
        <dbReference type="Proteomes" id="UP000265618"/>
    </source>
</evidence>
<dbReference type="InterPro" id="IPR015915">
    <property type="entry name" value="Kelch-typ_b-propeller"/>
</dbReference>
<evidence type="ECO:0000313" key="4">
    <source>
        <dbReference type="EMBL" id="GIQ89190.1"/>
    </source>
</evidence>
<gene>
    <name evidence="4" type="ORF">KIPB_011597</name>
</gene>
<keyword evidence="2" id="KW-0677">Repeat</keyword>
<evidence type="ECO:0000256" key="1">
    <source>
        <dbReference type="ARBA" id="ARBA00022441"/>
    </source>
</evidence>
<dbReference type="InterPro" id="IPR006652">
    <property type="entry name" value="Kelch_1"/>
</dbReference>
<keyword evidence="1" id="KW-0880">Kelch repeat</keyword>
<protein>
    <submittedName>
        <fullName evidence="4">Uncharacterized protein</fullName>
    </submittedName>
</protein>
<sequence>MTSDDTVYSTVDVGYMSVYRPGMVYVGTLTAKGEIPAITTLQRRDVYQVMVLGRNELNSNHHCMLVTLDHETGSITYEVIQCPISKSVGCTPATRVGDTVYVFGGLDNADNLYAYSIEHKTWEKVEKRREWPKKRCDHSAFCLGGTLYIAGGSSGYKSCLNDCWCYDPETGVWTQQADAPMEFGGSATVVVGDVVHFIGSYRNRYMHLTFSLSRGWRRERDIPFECAVAGGVCVGRYIHILCGSHTKVEVHVYNTQTKQWRQGKDLPSDLPEYLSVGPHEVLAETCRACLIRPRTLLVCSGLGMMVGDVPLTHQERREKERLEREERERLETERQSLVTSLLSLGVSADALPPSP</sequence>
<dbReference type="PANTHER" id="PTHR46093">
    <property type="entry name" value="ACYL-COA-BINDING DOMAIN-CONTAINING PROTEIN 5"/>
    <property type="match status" value="1"/>
</dbReference>
<dbReference type="SUPFAM" id="SSF117281">
    <property type="entry name" value="Kelch motif"/>
    <property type="match status" value="1"/>
</dbReference>
<dbReference type="Gene3D" id="2.120.10.80">
    <property type="entry name" value="Kelch-type beta propeller"/>
    <property type="match status" value="1"/>
</dbReference>
<keyword evidence="5" id="KW-1185">Reference proteome</keyword>
<reference evidence="4 5" key="1">
    <citation type="journal article" date="2018" name="PLoS ONE">
        <title>The draft genome of Kipferlia bialata reveals reductive genome evolution in fornicate parasites.</title>
        <authorList>
            <person name="Tanifuji G."/>
            <person name="Takabayashi S."/>
            <person name="Kume K."/>
            <person name="Takagi M."/>
            <person name="Nakayama T."/>
            <person name="Kamikawa R."/>
            <person name="Inagaki Y."/>
            <person name="Hashimoto T."/>
        </authorList>
    </citation>
    <scope>NUCLEOTIDE SEQUENCE [LARGE SCALE GENOMIC DNA]</scope>
    <source>
        <strain evidence="4">NY0173</strain>
    </source>
</reference>
<dbReference type="PANTHER" id="PTHR46093:SF18">
    <property type="entry name" value="FIBRONECTIN TYPE-III DOMAIN-CONTAINING PROTEIN"/>
    <property type="match status" value="1"/>
</dbReference>
<evidence type="ECO:0000256" key="2">
    <source>
        <dbReference type="ARBA" id="ARBA00022737"/>
    </source>
</evidence>
<feature type="region of interest" description="Disordered" evidence="3">
    <location>
        <begin position="315"/>
        <end position="334"/>
    </location>
</feature>
<feature type="non-terminal residue" evidence="4">
    <location>
        <position position="1"/>
    </location>
</feature>
<evidence type="ECO:0000256" key="3">
    <source>
        <dbReference type="SAM" id="MobiDB-lite"/>
    </source>
</evidence>
<accession>A0A9K3GNW4</accession>
<proteinExistence type="predicted"/>
<organism evidence="4 5">
    <name type="scientific">Kipferlia bialata</name>
    <dbReference type="NCBI Taxonomy" id="797122"/>
    <lineage>
        <taxon>Eukaryota</taxon>
        <taxon>Metamonada</taxon>
        <taxon>Carpediemonas-like organisms</taxon>
        <taxon>Kipferlia</taxon>
    </lineage>
</organism>
<dbReference type="AlphaFoldDB" id="A0A9K3GNW4"/>